<dbReference type="Proteomes" id="UP000828251">
    <property type="component" value="Unassembled WGS sequence"/>
</dbReference>
<comment type="caution">
    <text evidence="1">The sequence shown here is derived from an EMBL/GenBank/DDBJ whole genome shotgun (WGS) entry which is preliminary data.</text>
</comment>
<evidence type="ECO:0000313" key="2">
    <source>
        <dbReference type="Proteomes" id="UP000828251"/>
    </source>
</evidence>
<sequence length="56" mass="6222">MTGPFKSKKKGRRCKPINSAYTISRPINNADTITRSNSLTNDSHITAFSDYVKCVS</sequence>
<organism evidence="1 2">
    <name type="scientific">Gossypium stocksii</name>
    <dbReference type="NCBI Taxonomy" id="47602"/>
    <lineage>
        <taxon>Eukaryota</taxon>
        <taxon>Viridiplantae</taxon>
        <taxon>Streptophyta</taxon>
        <taxon>Embryophyta</taxon>
        <taxon>Tracheophyta</taxon>
        <taxon>Spermatophyta</taxon>
        <taxon>Magnoliopsida</taxon>
        <taxon>eudicotyledons</taxon>
        <taxon>Gunneridae</taxon>
        <taxon>Pentapetalae</taxon>
        <taxon>rosids</taxon>
        <taxon>malvids</taxon>
        <taxon>Malvales</taxon>
        <taxon>Malvaceae</taxon>
        <taxon>Malvoideae</taxon>
        <taxon>Gossypium</taxon>
    </lineage>
</organism>
<protein>
    <submittedName>
        <fullName evidence="1">Uncharacterized protein</fullName>
    </submittedName>
</protein>
<dbReference type="OrthoDB" id="996929at2759"/>
<dbReference type="AlphaFoldDB" id="A0A9D3URK8"/>
<accession>A0A9D3URK8</accession>
<keyword evidence="2" id="KW-1185">Reference proteome</keyword>
<name>A0A9D3URK8_9ROSI</name>
<gene>
    <name evidence="1" type="ORF">J1N35_034041</name>
</gene>
<evidence type="ECO:0000313" key="1">
    <source>
        <dbReference type="EMBL" id="KAH1055976.1"/>
    </source>
</evidence>
<dbReference type="EMBL" id="JAIQCV010000010">
    <property type="protein sequence ID" value="KAH1055976.1"/>
    <property type="molecule type" value="Genomic_DNA"/>
</dbReference>
<reference evidence="1 2" key="1">
    <citation type="journal article" date="2021" name="Plant Biotechnol. J.">
        <title>Multi-omics assisted identification of the key and species-specific regulatory components of drought-tolerant mechanisms in Gossypium stocksii.</title>
        <authorList>
            <person name="Yu D."/>
            <person name="Ke L."/>
            <person name="Zhang D."/>
            <person name="Wu Y."/>
            <person name="Sun Y."/>
            <person name="Mei J."/>
            <person name="Sun J."/>
            <person name="Sun Y."/>
        </authorList>
    </citation>
    <scope>NUCLEOTIDE SEQUENCE [LARGE SCALE GENOMIC DNA]</scope>
    <source>
        <strain evidence="2">cv. E1</strain>
        <tissue evidence="1">Leaf</tissue>
    </source>
</reference>
<proteinExistence type="predicted"/>